<comment type="caution">
    <text evidence="2">The sequence shown here is derived from an EMBL/GenBank/DDBJ whole genome shotgun (WGS) entry which is preliminary data.</text>
</comment>
<reference evidence="2 3" key="1">
    <citation type="submission" date="2023-07" db="EMBL/GenBank/DDBJ databases">
        <title>Sequencing the genomes of 1000 actinobacteria strains.</title>
        <authorList>
            <person name="Klenk H.-P."/>
        </authorList>
    </citation>
    <scope>NUCLEOTIDE SEQUENCE [LARGE SCALE GENOMIC DNA]</scope>
    <source>
        <strain evidence="2 3">DSM 41600</strain>
    </source>
</reference>
<feature type="domain" description="PucR C-terminal helix-turn-helix" evidence="1">
    <location>
        <begin position="53"/>
        <end position="110"/>
    </location>
</feature>
<dbReference type="RefSeq" id="WP_307112298.1">
    <property type="nucleotide sequence ID" value="NZ_JAURUE010000002.1"/>
</dbReference>
<dbReference type="InterPro" id="IPR025736">
    <property type="entry name" value="PucR_C-HTH_dom"/>
</dbReference>
<sequence length="128" mass="14298">MLTALGVEAAAVAADAKLPYTTLFAHGPTRVRQFIDRTIGPVRHWDAERGTDLLATLHRFVDCNASPVRTARLMGVHSNTVLQRLDRITQLLGDTWRDSESFFRISAAVRLHTLSETLRGSSHPLRRP</sequence>
<accession>A0ABT9L9X0</accession>
<dbReference type="PANTHER" id="PTHR33744:SF1">
    <property type="entry name" value="DNA-BINDING TRANSCRIPTIONAL ACTIVATOR ADER"/>
    <property type="match status" value="1"/>
</dbReference>
<organism evidence="2 3">
    <name type="scientific">Streptomyces demainii</name>
    <dbReference type="NCBI Taxonomy" id="588122"/>
    <lineage>
        <taxon>Bacteria</taxon>
        <taxon>Bacillati</taxon>
        <taxon>Actinomycetota</taxon>
        <taxon>Actinomycetes</taxon>
        <taxon>Kitasatosporales</taxon>
        <taxon>Streptomycetaceae</taxon>
        <taxon>Streptomyces</taxon>
    </lineage>
</organism>
<dbReference type="EMBL" id="JAURUE010000002">
    <property type="protein sequence ID" value="MDP9616326.1"/>
    <property type="molecule type" value="Genomic_DNA"/>
</dbReference>
<protein>
    <submittedName>
        <fullName evidence="2">DNA-binding PucR family transcriptional regulator</fullName>
    </submittedName>
</protein>
<dbReference type="Gene3D" id="1.10.10.2840">
    <property type="entry name" value="PucR C-terminal helix-turn-helix domain"/>
    <property type="match status" value="1"/>
</dbReference>
<name>A0ABT9L9X0_9ACTN</name>
<evidence type="ECO:0000313" key="2">
    <source>
        <dbReference type="EMBL" id="MDP9616326.1"/>
    </source>
</evidence>
<dbReference type="InterPro" id="IPR051448">
    <property type="entry name" value="CdaR-like_regulators"/>
</dbReference>
<evidence type="ECO:0000259" key="1">
    <source>
        <dbReference type="Pfam" id="PF13556"/>
    </source>
</evidence>
<proteinExistence type="predicted"/>
<evidence type="ECO:0000313" key="3">
    <source>
        <dbReference type="Proteomes" id="UP001234880"/>
    </source>
</evidence>
<dbReference type="Pfam" id="PF13556">
    <property type="entry name" value="HTH_30"/>
    <property type="match status" value="1"/>
</dbReference>
<dbReference type="InterPro" id="IPR042070">
    <property type="entry name" value="PucR_C-HTH_sf"/>
</dbReference>
<dbReference type="PANTHER" id="PTHR33744">
    <property type="entry name" value="CARBOHYDRATE DIACID REGULATOR"/>
    <property type="match status" value="1"/>
</dbReference>
<dbReference type="Proteomes" id="UP001234880">
    <property type="component" value="Unassembled WGS sequence"/>
</dbReference>
<dbReference type="GO" id="GO:0003677">
    <property type="term" value="F:DNA binding"/>
    <property type="evidence" value="ECO:0007669"/>
    <property type="project" value="UniProtKB-KW"/>
</dbReference>
<keyword evidence="2" id="KW-0238">DNA-binding</keyword>
<gene>
    <name evidence="2" type="ORF">JOF35_008664</name>
</gene>
<keyword evidence="3" id="KW-1185">Reference proteome</keyword>